<accession>A0A9D1J596</accession>
<feature type="compositionally biased region" description="Basic and acidic residues" evidence="1">
    <location>
        <begin position="1"/>
        <end position="18"/>
    </location>
</feature>
<dbReference type="EMBL" id="DVHA01000224">
    <property type="protein sequence ID" value="HIR61315.1"/>
    <property type="molecule type" value="Genomic_DNA"/>
</dbReference>
<gene>
    <name evidence="4" type="ORF">IAB37_07065</name>
</gene>
<protein>
    <submittedName>
        <fullName evidence="4">GldG family protein</fullName>
    </submittedName>
</protein>
<evidence type="ECO:0000256" key="1">
    <source>
        <dbReference type="SAM" id="MobiDB-lite"/>
    </source>
</evidence>
<dbReference type="AlphaFoldDB" id="A0A9D1J596"/>
<sequence>MNNEKKVKERKEKKEKSVKSLNRSRRLRHGTMATVLSVCFVAAVVLVNVIASIVVERFPISLDLTSNKIFELSQESIDYVESLDQDIEVYVLATEEDFSGSNRYYNQANTVINKYAQYSDHIHVSYVDIYTDVDFAANYPNETLTYGNILLQCGERYQILTAYDLFDVDEQYGTIQSSTTEQAMTSAIMSLTDSNPISVVFLTGFGDNNRTDSSNLESILTNNGYLVSEINFLSEEIPEDADAVVLCSPTSDLTSDLADTLAQWLENEGQFGRTMLYFADGSQPSLPVLESVLSEWGIGVEPGYLIETDATHVYSSYTYLLAQYEENDYVDSASQPILLPNTRALSVLWENNSNRYTHVLLSTYDSAVVHPENAGEDWQPADEDMQSYPVAVLGQRLTYDGTTPLNSYLAVFGSMDMTNSAFTSMSALNNGEYVVELLNTLTGKEEGITIVGKEIGTETLGISESQASIIGGFFQFGLPVIVVVIGVTVWIRRRNM</sequence>
<feature type="region of interest" description="Disordered" evidence="1">
    <location>
        <begin position="1"/>
        <end position="22"/>
    </location>
</feature>
<evidence type="ECO:0000313" key="4">
    <source>
        <dbReference type="EMBL" id="HIR61315.1"/>
    </source>
</evidence>
<proteinExistence type="predicted"/>
<evidence type="ECO:0000259" key="3">
    <source>
        <dbReference type="Pfam" id="PF23357"/>
    </source>
</evidence>
<comment type="caution">
    <text evidence="4">The sequence shown here is derived from an EMBL/GenBank/DDBJ whole genome shotgun (WGS) entry which is preliminary data.</text>
</comment>
<reference evidence="4" key="1">
    <citation type="submission" date="2020-10" db="EMBL/GenBank/DDBJ databases">
        <authorList>
            <person name="Gilroy R."/>
        </authorList>
    </citation>
    <scope>NUCLEOTIDE SEQUENCE</scope>
    <source>
        <strain evidence="4">CHK189-12415</strain>
    </source>
</reference>
<evidence type="ECO:0000256" key="2">
    <source>
        <dbReference type="SAM" id="Phobius"/>
    </source>
</evidence>
<keyword evidence="2" id="KW-0812">Transmembrane</keyword>
<name>A0A9D1J596_9FIRM</name>
<dbReference type="Proteomes" id="UP000824241">
    <property type="component" value="Unassembled WGS sequence"/>
</dbReference>
<reference evidence="4" key="2">
    <citation type="journal article" date="2021" name="PeerJ">
        <title>Extensive microbial diversity within the chicken gut microbiome revealed by metagenomics and culture.</title>
        <authorList>
            <person name="Gilroy R."/>
            <person name="Ravi A."/>
            <person name="Getino M."/>
            <person name="Pursley I."/>
            <person name="Horton D.L."/>
            <person name="Alikhan N.F."/>
            <person name="Baker D."/>
            <person name="Gharbi K."/>
            <person name="Hall N."/>
            <person name="Watson M."/>
            <person name="Adriaenssens E.M."/>
            <person name="Foster-Nyarko E."/>
            <person name="Jarju S."/>
            <person name="Secka A."/>
            <person name="Antonio M."/>
            <person name="Oren A."/>
            <person name="Chaudhuri R.R."/>
            <person name="La Ragione R."/>
            <person name="Hildebrand F."/>
            <person name="Pallen M.J."/>
        </authorList>
    </citation>
    <scope>NUCLEOTIDE SEQUENCE</scope>
    <source>
        <strain evidence="4">CHK189-12415</strain>
    </source>
</reference>
<keyword evidence="2" id="KW-1133">Transmembrane helix</keyword>
<feature type="transmembrane region" description="Helical" evidence="2">
    <location>
        <begin position="469"/>
        <end position="491"/>
    </location>
</feature>
<dbReference type="Pfam" id="PF23357">
    <property type="entry name" value="DUF7088"/>
    <property type="match status" value="1"/>
</dbReference>
<evidence type="ECO:0000313" key="5">
    <source>
        <dbReference type="Proteomes" id="UP000824241"/>
    </source>
</evidence>
<organism evidence="4 5">
    <name type="scientific">Candidatus Faecivivens stercoravium</name>
    <dbReference type="NCBI Taxonomy" id="2840803"/>
    <lineage>
        <taxon>Bacteria</taxon>
        <taxon>Bacillati</taxon>
        <taxon>Bacillota</taxon>
        <taxon>Clostridia</taxon>
        <taxon>Eubacteriales</taxon>
        <taxon>Oscillospiraceae</taxon>
        <taxon>Oscillospiraceae incertae sedis</taxon>
        <taxon>Candidatus Faecivivens</taxon>
    </lineage>
</organism>
<keyword evidence="2" id="KW-0472">Membrane</keyword>
<feature type="domain" description="DUF7088" evidence="3">
    <location>
        <begin position="67"/>
        <end position="135"/>
    </location>
</feature>
<dbReference type="InterPro" id="IPR055396">
    <property type="entry name" value="DUF7088"/>
</dbReference>